<evidence type="ECO:0000313" key="2">
    <source>
        <dbReference type="EMBL" id="CAD8053828.1"/>
    </source>
</evidence>
<gene>
    <name evidence="2" type="ORF">PPRIM_AZ9-3.1.T0210105</name>
</gene>
<keyword evidence="1" id="KW-0175">Coiled coil</keyword>
<sequence>MNTQQIQYLYKPPTSPQQFTSRMTIIDQISPIRDIVQPKTTRANQNTTRNSTKGIPQLITTKTQPSVTRESCQITRESIHIKQSSQMPIDNISKAIYQLSQIRQKYDKSLESQIDAIIIMLKTTTIDKENCNPNQELRQQIISLQSSNEKLQNELLHKKYDKKTIQHLEQVIANLESQTKSIISQRDILKSENEKLQLKLLNREQNFLQLQQEVQQQRNSCQPYELLYNQQKQKIQELEEQIQLFKKEINSSENVVKQQDYYDLKWKFEQSIIAYQRKDKDLQSKVEELKRLKNQVEQLLKRNQSLEIKLLEIMETEVKQRIIL</sequence>
<name>A0A8S1KF07_PARPR</name>
<keyword evidence="3" id="KW-1185">Reference proteome</keyword>
<accession>A0A8S1KF07</accession>
<evidence type="ECO:0000313" key="3">
    <source>
        <dbReference type="Proteomes" id="UP000688137"/>
    </source>
</evidence>
<protein>
    <submittedName>
        <fullName evidence="2">Uncharacterized protein</fullName>
    </submittedName>
</protein>
<comment type="caution">
    <text evidence="2">The sequence shown here is derived from an EMBL/GenBank/DDBJ whole genome shotgun (WGS) entry which is preliminary data.</text>
</comment>
<proteinExistence type="predicted"/>
<reference evidence="2" key="1">
    <citation type="submission" date="2021-01" db="EMBL/GenBank/DDBJ databases">
        <authorList>
            <consortium name="Genoscope - CEA"/>
            <person name="William W."/>
        </authorList>
    </citation>
    <scope>NUCLEOTIDE SEQUENCE</scope>
</reference>
<feature type="coiled-coil region" evidence="1">
    <location>
        <begin position="134"/>
        <end position="316"/>
    </location>
</feature>
<evidence type="ECO:0000256" key="1">
    <source>
        <dbReference type="SAM" id="Coils"/>
    </source>
</evidence>
<dbReference type="Proteomes" id="UP000688137">
    <property type="component" value="Unassembled WGS sequence"/>
</dbReference>
<organism evidence="2 3">
    <name type="scientific">Paramecium primaurelia</name>
    <dbReference type="NCBI Taxonomy" id="5886"/>
    <lineage>
        <taxon>Eukaryota</taxon>
        <taxon>Sar</taxon>
        <taxon>Alveolata</taxon>
        <taxon>Ciliophora</taxon>
        <taxon>Intramacronucleata</taxon>
        <taxon>Oligohymenophorea</taxon>
        <taxon>Peniculida</taxon>
        <taxon>Parameciidae</taxon>
        <taxon>Paramecium</taxon>
    </lineage>
</organism>
<dbReference type="EMBL" id="CAJJDM010000019">
    <property type="protein sequence ID" value="CAD8053828.1"/>
    <property type="molecule type" value="Genomic_DNA"/>
</dbReference>
<dbReference type="AlphaFoldDB" id="A0A8S1KF07"/>